<dbReference type="Proteomes" id="UP001152320">
    <property type="component" value="Chromosome 2"/>
</dbReference>
<gene>
    <name evidence="1" type="ORF">HOLleu_05200</name>
</gene>
<dbReference type="PANTHER" id="PTHR21301">
    <property type="entry name" value="REVERSE TRANSCRIPTASE"/>
    <property type="match status" value="1"/>
</dbReference>
<sequence length="118" mass="13859">MAPGYACLGMGFVEDEIWQKCSQKPIAWSRYIDDILDLWPYEPISFKILLKILNNLYLGELEFTSEFAYREITFLDLRISPNARGFLETDLFVKPSFKNLHLEYDSYHSKHDTLDNIA</sequence>
<keyword evidence="2" id="KW-1185">Reference proteome</keyword>
<evidence type="ECO:0000313" key="1">
    <source>
        <dbReference type="EMBL" id="KAJ8046511.1"/>
    </source>
</evidence>
<organism evidence="1 2">
    <name type="scientific">Holothuria leucospilota</name>
    <name type="common">Black long sea cucumber</name>
    <name type="synonym">Mertensiothuria leucospilota</name>
    <dbReference type="NCBI Taxonomy" id="206669"/>
    <lineage>
        <taxon>Eukaryota</taxon>
        <taxon>Metazoa</taxon>
        <taxon>Echinodermata</taxon>
        <taxon>Eleutherozoa</taxon>
        <taxon>Echinozoa</taxon>
        <taxon>Holothuroidea</taxon>
        <taxon>Aspidochirotacea</taxon>
        <taxon>Aspidochirotida</taxon>
        <taxon>Holothuriidae</taxon>
        <taxon>Holothuria</taxon>
    </lineage>
</organism>
<evidence type="ECO:0008006" key="3">
    <source>
        <dbReference type="Google" id="ProtNLM"/>
    </source>
</evidence>
<dbReference type="AlphaFoldDB" id="A0A9Q1CJL8"/>
<reference evidence="1" key="1">
    <citation type="submission" date="2021-10" db="EMBL/GenBank/DDBJ databases">
        <title>Tropical sea cucumber genome reveals ecological adaptation and Cuvierian tubules defense mechanism.</title>
        <authorList>
            <person name="Chen T."/>
        </authorList>
    </citation>
    <scope>NUCLEOTIDE SEQUENCE</scope>
    <source>
        <strain evidence="1">Nanhai2018</strain>
        <tissue evidence="1">Muscle</tissue>
    </source>
</reference>
<dbReference type="EMBL" id="JAIZAY010000002">
    <property type="protein sequence ID" value="KAJ8046511.1"/>
    <property type="molecule type" value="Genomic_DNA"/>
</dbReference>
<name>A0A9Q1CJL8_HOLLE</name>
<protein>
    <recommendedName>
        <fullName evidence="3">Reverse transcriptase domain-containing protein</fullName>
    </recommendedName>
</protein>
<evidence type="ECO:0000313" key="2">
    <source>
        <dbReference type="Proteomes" id="UP001152320"/>
    </source>
</evidence>
<proteinExistence type="predicted"/>
<dbReference type="PANTHER" id="PTHR21301:SF10">
    <property type="entry name" value="REVERSE TRANSCRIPTASE DOMAIN-CONTAINING PROTEIN"/>
    <property type="match status" value="1"/>
</dbReference>
<accession>A0A9Q1CJL8</accession>
<comment type="caution">
    <text evidence="1">The sequence shown here is derived from an EMBL/GenBank/DDBJ whole genome shotgun (WGS) entry which is preliminary data.</text>
</comment>